<dbReference type="EMBL" id="AY442931">
    <property type="protein sequence ID" value="AAS02133.1"/>
    <property type="molecule type" value="Genomic_DNA"/>
</dbReference>
<proteinExistence type="predicted"/>
<dbReference type="InterPro" id="IPR027417">
    <property type="entry name" value="P-loop_NTPase"/>
</dbReference>
<dbReference type="CDD" id="cd02042">
    <property type="entry name" value="ParAB_family"/>
    <property type="match status" value="1"/>
</dbReference>
<dbReference type="PANTHER" id="PTHR13696:SF96">
    <property type="entry name" value="COBQ_COBB_MIND_PARA NUCLEOTIDE BINDING DOMAIN-CONTAINING PROTEIN"/>
    <property type="match status" value="1"/>
</dbReference>
<dbReference type="PANTHER" id="PTHR13696">
    <property type="entry name" value="P-LOOP CONTAINING NUCLEOSIDE TRIPHOSPHATE HYDROLASE"/>
    <property type="match status" value="1"/>
</dbReference>
<dbReference type="SUPFAM" id="SSF52540">
    <property type="entry name" value="P-loop containing nucleoside triphosphate hydrolases"/>
    <property type="match status" value="1"/>
</dbReference>
<name>Q676H6_AGRTU</name>
<evidence type="ECO:0000313" key="1">
    <source>
        <dbReference type="EMBL" id="AAS02133.1"/>
    </source>
</evidence>
<dbReference type="AlphaFoldDB" id="Q676H6"/>
<organism evidence="1">
    <name type="scientific">Agrobacterium tumefaciens</name>
    <dbReference type="NCBI Taxonomy" id="358"/>
    <lineage>
        <taxon>Bacteria</taxon>
        <taxon>Pseudomonadati</taxon>
        <taxon>Pseudomonadota</taxon>
        <taxon>Alphaproteobacteria</taxon>
        <taxon>Hyphomicrobiales</taxon>
        <taxon>Rhizobiaceae</taxon>
        <taxon>Rhizobium/Agrobacterium group</taxon>
        <taxon>Agrobacterium</taxon>
        <taxon>Agrobacterium tumefaciens complex</taxon>
    </lineage>
</organism>
<dbReference type="PIRSF" id="PIRSF009320">
    <property type="entry name" value="Nuc_binding_HP_1000"/>
    <property type="match status" value="1"/>
</dbReference>
<dbReference type="Gene3D" id="3.40.50.300">
    <property type="entry name" value="P-loop containing nucleotide triphosphate hydrolases"/>
    <property type="match status" value="1"/>
</dbReference>
<accession>Q676H6</accession>
<sequence length="242" mass="26471">METLVECFVGAKAQTWRGLMAVISFMTTKGGAGKTTGSLLLATILAEQGATVVMLDADPNQPLAKWAQTANMPDRLKIIGGINEDNIQESIETYTATATFVVIDMEGSANLTAAYAMSDSDAILIPLQPSKLDADEATKTLAFILRQQKTARRQLPVRVVWSRMPAAYTTKTTRELGDQFEQAGIQFLTTRIIEREAFKGIVNFGETLSNLTDEQVPGLDKARENAHAFVSEALELLRETKK</sequence>
<reference evidence="1" key="1">
    <citation type="submission" date="2005-08" db="EMBL/GenBank/DDBJ databases">
        <title>Functional analysis of the agrocinogenic plasmid pAgK84 from Agrobacterium radiobacter K84.</title>
        <authorList>
            <person name="Kim J.-G."/>
            <person name="Park B.K."/>
            <person name="Farrand S.K."/>
            <person name="Kim S.-U."/>
            <person name="Choi D."/>
            <person name="Nahm B.-H."/>
            <person name="Hwang I."/>
        </authorList>
    </citation>
    <scope>NUCLEOTIDE SEQUENCE</scope>
    <source>
        <strain evidence="1">K84</strain>
        <plasmid evidence="1">pAgK84</plasmid>
    </source>
</reference>
<dbReference type="InterPro" id="IPR050678">
    <property type="entry name" value="DNA_Partitioning_ATPase"/>
</dbReference>
<dbReference type="InterPro" id="IPR009744">
    <property type="entry name" value="VirC1"/>
</dbReference>
<dbReference type="Pfam" id="PF07015">
    <property type="entry name" value="VirC1"/>
    <property type="match status" value="1"/>
</dbReference>
<keyword evidence="1" id="KW-0614">Plasmid</keyword>
<geneLocation type="plasmid" evidence="1">
    <name>pAgK84</name>
</geneLocation>
<protein>
    <submittedName>
        <fullName evidence="1">Probable partitioning protein ParA</fullName>
    </submittedName>
</protein>
<reference evidence="1" key="2">
    <citation type="journal article" date="2006" name="Proc. Natl. Acad. Sci. U.S.A.">
        <title>Bases of biocontrol: sequence predicts synthesis and mode of action of agrocin 84, the Trojan horse antibiotic that controls crown gall.</title>
        <authorList>
            <person name="Kim J.-G."/>
            <person name="Park B.K."/>
            <person name="Kim S.-U."/>
            <person name="Choi D."/>
            <person name="Nahm B.H."/>
            <person name="Moon J.S."/>
            <person name="Reader J.S."/>
            <person name="Farrand S.K."/>
            <person name="Hwang I."/>
        </authorList>
    </citation>
    <scope>NUCLEOTIDE SEQUENCE</scope>
    <source>
        <strain evidence="1">K84</strain>
        <plasmid evidence="1">pAgK84</plasmid>
    </source>
</reference>